<dbReference type="EMBL" id="MQUQ01000007">
    <property type="protein sequence ID" value="OLZ51727.1"/>
    <property type="molecule type" value="Genomic_DNA"/>
</dbReference>
<feature type="transmembrane region" description="Helical" evidence="1">
    <location>
        <begin position="212"/>
        <end position="239"/>
    </location>
</feature>
<keyword evidence="1" id="KW-0472">Membrane</keyword>
<gene>
    <name evidence="3" type="ORF">BS329_15810</name>
</gene>
<keyword evidence="4" id="KW-1185">Reference proteome</keyword>
<name>A0A1R0KUB0_9PSEU</name>
<dbReference type="OrthoDB" id="3685619at2"/>
<proteinExistence type="predicted"/>
<sequence>MSLTHILIAICTAMVLYRLLELIRSPRRPAKWAVLIGMIGLTLSLAAGLPGILPLGLAALYLVQHLLILGALIAFEAFFWLSVYPAGNPRPSLVRYFGPIIGFTVAMTIAWVVTEVVEAPDFSDVQYQDQPWATATVLAYSGGLVAAFLTMSQLAWRYSRTADKPWLRRGLATLTVGSWIALAYGVHHFAYILVLAQGYNPYHQARVELYPILAAVLLILVGLSLPAFGPGLSAVIQWIRHAQAWWTLRPLWMAFTEPMPHIRLPRPLPLWDMEGAVRRRVVEIWDGRSQVRSYMRPEVAARALEIGRERGLTEGDLAAFVDAVAWRDALDRHSRGETPDRTDVVIAPEAGDTLPASVAWLKRVARLMKRPSALPS</sequence>
<evidence type="ECO:0000313" key="4">
    <source>
        <dbReference type="Proteomes" id="UP000187486"/>
    </source>
</evidence>
<feature type="transmembrane region" description="Helical" evidence="1">
    <location>
        <begin position="171"/>
        <end position="192"/>
    </location>
</feature>
<dbReference type="Pfam" id="PF20182">
    <property type="entry name" value="DUF6545"/>
    <property type="match status" value="1"/>
</dbReference>
<keyword evidence="1" id="KW-1133">Transmembrane helix</keyword>
<feature type="transmembrane region" description="Helical" evidence="1">
    <location>
        <begin position="6"/>
        <end position="23"/>
    </location>
</feature>
<feature type="transmembrane region" description="Helical" evidence="1">
    <location>
        <begin position="132"/>
        <end position="150"/>
    </location>
</feature>
<feature type="transmembrane region" description="Helical" evidence="1">
    <location>
        <begin position="59"/>
        <end position="81"/>
    </location>
</feature>
<dbReference type="RefSeq" id="WP_076161431.1">
    <property type="nucleotide sequence ID" value="NZ_MQUQ01000007.1"/>
</dbReference>
<reference evidence="3 4" key="1">
    <citation type="submission" date="2016-01" db="EMBL/GenBank/DDBJ databases">
        <title>Amycolatopsis coloradensis genome sequencing and assembly.</title>
        <authorList>
            <person name="Mayilraj S."/>
        </authorList>
    </citation>
    <scope>NUCLEOTIDE SEQUENCE [LARGE SCALE GENOMIC DNA]</scope>
    <source>
        <strain evidence="3 4">DSM 44225</strain>
    </source>
</reference>
<feature type="transmembrane region" description="Helical" evidence="1">
    <location>
        <begin position="93"/>
        <end position="112"/>
    </location>
</feature>
<feature type="domain" description="DUF6545" evidence="2">
    <location>
        <begin position="237"/>
        <end position="366"/>
    </location>
</feature>
<dbReference type="InterPro" id="IPR046675">
    <property type="entry name" value="DUF6545"/>
</dbReference>
<feature type="transmembrane region" description="Helical" evidence="1">
    <location>
        <begin position="32"/>
        <end position="53"/>
    </location>
</feature>
<dbReference type="STRING" id="76021.BS329_15810"/>
<dbReference type="Proteomes" id="UP000187486">
    <property type="component" value="Unassembled WGS sequence"/>
</dbReference>
<evidence type="ECO:0000259" key="2">
    <source>
        <dbReference type="Pfam" id="PF20182"/>
    </source>
</evidence>
<protein>
    <recommendedName>
        <fullName evidence="2">DUF6545 domain-containing protein</fullName>
    </recommendedName>
</protein>
<evidence type="ECO:0000313" key="3">
    <source>
        <dbReference type="EMBL" id="OLZ51727.1"/>
    </source>
</evidence>
<dbReference type="NCBIfam" id="NF042915">
    <property type="entry name" value="MAB_1171c_fam"/>
    <property type="match status" value="1"/>
</dbReference>
<accession>A0A1R0KUB0</accession>
<dbReference type="AlphaFoldDB" id="A0A1R0KUB0"/>
<dbReference type="InterPro" id="IPR050039">
    <property type="entry name" value="MAB_1171c-like"/>
</dbReference>
<evidence type="ECO:0000256" key="1">
    <source>
        <dbReference type="SAM" id="Phobius"/>
    </source>
</evidence>
<comment type="caution">
    <text evidence="3">The sequence shown here is derived from an EMBL/GenBank/DDBJ whole genome shotgun (WGS) entry which is preliminary data.</text>
</comment>
<keyword evidence="1" id="KW-0812">Transmembrane</keyword>
<organism evidence="3 4">
    <name type="scientific">Amycolatopsis coloradensis</name>
    <dbReference type="NCBI Taxonomy" id="76021"/>
    <lineage>
        <taxon>Bacteria</taxon>
        <taxon>Bacillati</taxon>
        <taxon>Actinomycetota</taxon>
        <taxon>Actinomycetes</taxon>
        <taxon>Pseudonocardiales</taxon>
        <taxon>Pseudonocardiaceae</taxon>
        <taxon>Amycolatopsis</taxon>
    </lineage>
</organism>